<keyword evidence="2" id="KW-1185">Reference proteome</keyword>
<proteinExistence type="predicted"/>
<dbReference type="Proteomes" id="UP000505210">
    <property type="component" value="Chromosome"/>
</dbReference>
<sequence length="58" mass="6561">MSISIGTLLLLSYLGVLGFRPLLLLRLPSSDLSIPYTSWKIPLGIVRFLKYRNRVLDA</sequence>
<gene>
    <name evidence="1" type="ORF">HPC62_12405</name>
</gene>
<dbReference type="RefSeq" id="WP_172356081.1">
    <property type="nucleotide sequence ID" value="NZ_CP053661.1"/>
</dbReference>
<protein>
    <submittedName>
        <fullName evidence="1">Uncharacterized protein</fullName>
    </submittedName>
</protein>
<dbReference type="EMBL" id="CP053661">
    <property type="protein sequence ID" value="QKD82879.1"/>
    <property type="molecule type" value="Genomic_DNA"/>
</dbReference>
<dbReference type="KEGG" id="theu:HPC62_12405"/>
<dbReference type="AlphaFoldDB" id="A0A6M8B679"/>
<evidence type="ECO:0000313" key="1">
    <source>
        <dbReference type="EMBL" id="QKD82879.1"/>
    </source>
</evidence>
<name>A0A6M8B679_9CYAN</name>
<accession>A0A6M8B679</accession>
<evidence type="ECO:0000313" key="2">
    <source>
        <dbReference type="Proteomes" id="UP000505210"/>
    </source>
</evidence>
<reference evidence="1 2" key="1">
    <citation type="submission" date="2020-05" db="EMBL/GenBank/DDBJ databases">
        <title>Complete genome sequence of of a novel Thermoleptolyngbya strain isolated from hot springs of Ganzi, Sichuan China.</title>
        <authorList>
            <person name="Tang J."/>
            <person name="Daroch M."/>
            <person name="Li L."/>
            <person name="Waleron K."/>
            <person name="Waleron M."/>
            <person name="Waleron M."/>
        </authorList>
    </citation>
    <scope>NUCLEOTIDE SEQUENCE [LARGE SCALE GENOMIC DNA]</scope>
    <source>
        <strain evidence="1 2">PKUAC-SCTA183</strain>
    </source>
</reference>
<organism evidence="1 2">
    <name type="scientific">Thermoleptolyngbya sichuanensis A183</name>
    <dbReference type="NCBI Taxonomy" id="2737172"/>
    <lineage>
        <taxon>Bacteria</taxon>
        <taxon>Bacillati</taxon>
        <taxon>Cyanobacteriota</taxon>
        <taxon>Cyanophyceae</taxon>
        <taxon>Oculatellales</taxon>
        <taxon>Oculatellaceae</taxon>
        <taxon>Thermoleptolyngbya</taxon>
        <taxon>Thermoleptolyngbya sichuanensis</taxon>
    </lineage>
</organism>